<comment type="caution">
    <text evidence="3">The sequence shown here is derived from an EMBL/GenBank/DDBJ whole genome shotgun (WGS) entry which is preliminary data.</text>
</comment>
<dbReference type="RefSeq" id="WP_188999078.1">
    <property type="nucleotide sequence ID" value="NZ_BMOD01000001.1"/>
</dbReference>
<name>A0ABQ2CUE3_9DEIO</name>
<dbReference type="InterPro" id="IPR032033">
    <property type="entry name" value="Cytochrome_P460"/>
</dbReference>
<keyword evidence="4" id="KW-1185">Reference proteome</keyword>
<protein>
    <recommendedName>
        <fullName evidence="2">Cytochrome P460 domain-containing protein</fullName>
    </recommendedName>
</protein>
<dbReference type="Gene3D" id="3.50.70.20">
    <property type="entry name" value="Cytochrome P460"/>
    <property type="match status" value="1"/>
</dbReference>
<gene>
    <name evidence="3" type="ORF">GCM10008938_04180</name>
</gene>
<evidence type="ECO:0000259" key="2">
    <source>
        <dbReference type="Pfam" id="PF16694"/>
    </source>
</evidence>
<evidence type="ECO:0000313" key="3">
    <source>
        <dbReference type="EMBL" id="GGJ21133.1"/>
    </source>
</evidence>
<dbReference type="CDD" id="cd20716">
    <property type="entry name" value="cyt_P460_fam"/>
    <property type="match status" value="1"/>
</dbReference>
<dbReference type="Proteomes" id="UP000632222">
    <property type="component" value="Unassembled WGS sequence"/>
</dbReference>
<evidence type="ECO:0000256" key="1">
    <source>
        <dbReference type="SAM" id="SignalP"/>
    </source>
</evidence>
<feature type="chain" id="PRO_5045594052" description="Cytochrome P460 domain-containing protein" evidence="1">
    <location>
        <begin position="21"/>
        <end position="202"/>
    </location>
</feature>
<organism evidence="3 4">
    <name type="scientific">Deinococcus roseus</name>
    <dbReference type="NCBI Taxonomy" id="392414"/>
    <lineage>
        <taxon>Bacteria</taxon>
        <taxon>Thermotogati</taxon>
        <taxon>Deinococcota</taxon>
        <taxon>Deinococci</taxon>
        <taxon>Deinococcales</taxon>
        <taxon>Deinococcaceae</taxon>
        <taxon>Deinococcus</taxon>
    </lineage>
</organism>
<dbReference type="Pfam" id="PF16694">
    <property type="entry name" value="Cytochrome_P460"/>
    <property type="match status" value="1"/>
</dbReference>
<reference evidence="4" key="1">
    <citation type="journal article" date="2019" name="Int. J. Syst. Evol. Microbiol.">
        <title>The Global Catalogue of Microorganisms (GCM) 10K type strain sequencing project: providing services to taxonomists for standard genome sequencing and annotation.</title>
        <authorList>
            <consortium name="The Broad Institute Genomics Platform"/>
            <consortium name="The Broad Institute Genome Sequencing Center for Infectious Disease"/>
            <person name="Wu L."/>
            <person name="Ma J."/>
        </authorList>
    </citation>
    <scope>NUCLEOTIDE SEQUENCE [LARGE SCALE GENOMIC DNA]</scope>
    <source>
        <strain evidence="4">JCM 14370</strain>
    </source>
</reference>
<sequence length="202" mass="22696">MKHVAQLALTGLLLVSSTPAGIPSPQEDAVAAAAALPYPENYRSTMTLYAVVDRPDGMVRKLYVSLPALEAVKNQRAYPTSGDALYVIENYKAQSANQKYLLDAQKHMIPRENPETIHVMQRRGNVSGAMDNWNVQSFQVASHTPDLTATLSECWSCHVSAEKRDFVFSRPVLQKFLLTRQVQRWDCPKTNRQLCDQHLDPQ</sequence>
<proteinExistence type="predicted"/>
<dbReference type="EMBL" id="BMOD01000001">
    <property type="protein sequence ID" value="GGJ21133.1"/>
    <property type="molecule type" value="Genomic_DNA"/>
</dbReference>
<accession>A0ABQ2CUE3</accession>
<feature type="domain" description="Cytochrome P460" evidence="2">
    <location>
        <begin position="39"/>
        <end position="169"/>
    </location>
</feature>
<dbReference type="InterPro" id="IPR038142">
    <property type="entry name" value="Cytochrome_P460_sp"/>
</dbReference>
<evidence type="ECO:0000313" key="4">
    <source>
        <dbReference type="Proteomes" id="UP000632222"/>
    </source>
</evidence>
<feature type="signal peptide" evidence="1">
    <location>
        <begin position="1"/>
        <end position="20"/>
    </location>
</feature>
<keyword evidence="1" id="KW-0732">Signal</keyword>